<dbReference type="RefSeq" id="WP_058950760.1">
    <property type="nucleotide sequence ID" value="NZ_BBXV01000035.1"/>
</dbReference>
<dbReference type="InterPro" id="IPR019606">
    <property type="entry name" value="GerMN"/>
</dbReference>
<name>A0A0U9HFE2_9BACI</name>
<evidence type="ECO:0000313" key="4">
    <source>
        <dbReference type="Proteomes" id="UP000052946"/>
    </source>
</evidence>
<dbReference type="Pfam" id="PF10646">
    <property type="entry name" value="Germane"/>
    <property type="match status" value="2"/>
</dbReference>
<dbReference type="OrthoDB" id="1715058at2"/>
<accession>A0A0U9HFE2</accession>
<reference evidence="3 4" key="2">
    <citation type="journal article" date="2016" name="Genome Announc.">
        <title>Draft Genome Sequence of Oceanobacillus picturae Heshi-B3, Isolated from Fermented Rice Bran in a Traditional Japanese Seafood Dish.</title>
        <authorList>
            <person name="Akuzawa S."/>
            <person name="Nagaoka J."/>
            <person name="Kanekatsu M."/>
            <person name="Kanesaki Y."/>
            <person name="Suzuki T."/>
        </authorList>
    </citation>
    <scope>NUCLEOTIDE SEQUENCE [LARGE SCALE GENOMIC DNA]</scope>
    <source>
        <strain evidence="3 4">Heshi-B3</strain>
    </source>
</reference>
<evidence type="ECO:0000256" key="1">
    <source>
        <dbReference type="SAM" id="MobiDB-lite"/>
    </source>
</evidence>
<evidence type="ECO:0000313" key="3">
    <source>
        <dbReference type="EMBL" id="GAQ18968.1"/>
    </source>
</evidence>
<dbReference type="Proteomes" id="UP000052946">
    <property type="component" value="Unassembled WGS sequence"/>
</dbReference>
<reference evidence="4" key="1">
    <citation type="submission" date="2015-07" db="EMBL/GenBank/DDBJ databases">
        <title>Draft Genome Sequence of Oceanobacillus picturae Heshi-B3 that Was Isolated from Fermented Rice Bran with Aging Salted Mackerel, Which Was Named Heshiko as Traditional Fermented Seafood in Japan.</title>
        <authorList>
            <person name="Akuzawa S."/>
            <person name="Nakagawa J."/>
            <person name="Kanekatsu T."/>
            <person name="Kanesaki Y."/>
            <person name="Suzuki T."/>
        </authorList>
    </citation>
    <scope>NUCLEOTIDE SEQUENCE [LARGE SCALE GENOMIC DNA]</scope>
    <source>
        <strain evidence="4">Heshi-B3</strain>
    </source>
</reference>
<proteinExistence type="predicted"/>
<feature type="compositionally biased region" description="Acidic residues" evidence="1">
    <location>
        <begin position="42"/>
        <end position="60"/>
    </location>
</feature>
<feature type="domain" description="GerMN" evidence="2">
    <location>
        <begin position="246"/>
        <end position="335"/>
    </location>
</feature>
<dbReference type="EMBL" id="BBXV01000035">
    <property type="protein sequence ID" value="GAQ18968.1"/>
    <property type="molecule type" value="Genomic_DNA"/>
</dbReference>
<organism evidence="3 4">
    <name type="scientific">Oceanobacillus picturae</name>
    <dbReference type="NCBI Taxonomy" id="171693"/>
    <lineage>
        <taxon>Bacteria</taxon>
        <taxon>Bacillati</taxon>
        <taxon>Bacillota</taxon>
        <taxon>Bacilli</taxon>
        <taxon>Bacillales</taxon>
        <taxon>Bacillaceae</taxon>
        <taxon>Oceanobacillus</taxon>
    </lineage>
</organism>
<dbReference type="SMART" id="SM00909">
    <property type="entry name" value="Germane"/>
    <property type="match status" value="2"/>
</dbReference>
<comment type="caution">
    <text evidence="3">The sequence shown here is derived from an EMBL/GenBank/DDBJ whole genome shotgun (WGS) entry which is preliminary data.</text>
</comment>
<evidence type="ECO:0000259" key="2">
    <source>
        <dbReference type="SMART" id="SM00909"/>
    </source>
</evidence>
<sequence>MYKRGILLTGSVTMAILLSGCFQGEESLEDMDPPQNASPVDNLEDGEENESVTGDGEETVVNETVPRELYLVDANGMVAAQTIELPNPESKEVASQVLEHLVKGGPVTSMLPNGFQAVLPEGTQILGVNLQEDGTIVVDFSEEFQDYEAKEELQILESITHTLTQFDNVNTVQLQINGHAVKEMPVNGTPIGEGYSRANGINVTETDNTDLINSKAVTMYYPTEHDENRYYVPVTQYVETNEEDIYASIVQSLLEGPGFNTNVQHVFNSTTLLTGEPTLSDGVLNLTFNKDILLKDGEGVIADDVMETIVRTLTEQEGIEAVDVKVENVEQLVNENGETYEEPVTKQQFTPTEKL</sequence>
<feature type="domain" description="GerMN" evidence="2">
    <location>
        <begin position="94"/>
        <end position="185"/>
    </location>
</feature>
<dbReference type="AlphaFoldDB" id="A0A0U9HFE2"/>
<feature type="region of interest" description="Disordered" evidence="1">
    <location>
        <begin position="26"/>
        <end position="60"/>
    </location>
</feature>
<dbReference type="PROSITE" id="PS51257">
    <property type="entry name" value="PROKAR_LIPOPROTEIN"/>
    <property type="match status" value="1"/>
</dbReference>
<protein>
    <submittedName>
        <fullName evidence="3">Spore germination protein GerM</fullName>
    </submittedName>
</protein>
<gene>
    <name evidence="3" type="ORF">OPHB3_2924</name>
</gene>